<keyword evidence="3" id="KW-1185">Reference proteome</keyword>
<evidence type="ECO:0000313" key="3">
    <source>
        <dbReference type="Proteomes" id="UP001218188"/>
    </source>
</evidence>
<name>A0AAD6SHX1_9AGAR</name>
<dbReference type="AlphaFoldDB" id="A0AAD6SHX1"/>
<protein>
    <submittedName>
        <fullName evidence="2">Uncharacterized protein</fullName>
    </submittedName>
</protein>
<proteinExistence type="predicted"/>
<feature type="region of interest" description="Disordered" evidence="1">
    <location>
        <begin position="65"/>
        <end position="105"/>
    </location>
</feature>
<reference evidence="2" key="1">
    <citation type="submission" date="2023-03" db="EMBL/GenBank/DDBJ databases">
        <title>Massive genome expansion in bonnet fungi (Mycena s.s.) driven by repeated elements and novel gene families across ecological guilds.</title>
        <authorList>
            <consortium name="Lawrence Berkeley National Laboratory"/>
            <person name="Harder C.B."/>
            <person name="Miyauchi S."/>
            <person name="Viragh M."/>
            <person name="Kuo A."/>
            <person name="Thoen E."/>
            <person name="Andreopoulos B."/>
            <person name="Lu D."/>
            <person name="Skrede I."/>
            <person name="Drula E."/>
            <person name="Henrissat B."/>
            <person name="Morin E."/>
            <person name="Kohler A."/>
            <person name="Barry K."/>
            <person name="LaButti K."/>
            <person name="Morin E."/>
            <person name="Salamov A."/>
            <person name="Lipzen A."/>
            <person name="Mereny Z."/>
            <person name="Hegedus B."/>
            <person name="Baldrian P."/>
            <person name="Stursova M."/>
            <person name="Weitz H."/>
            <person name="Taylor A."/>
            <person name="Grigoriev I.V."/>
            <person name="Nagy L.G."/>
            <person name="Martin F."/>
            <person name="Kauserud H."/>
        </authorList>
    </citation>
    <scope>NUCLEOTIDE SEQUENCE</scope>
    <source>
        <strain evidence="2">CBHHK200</strain>
    </source>
</reference>
<gene>
    <name evidence="2" type="ORF">C8F04DRAFT_1268799</name>
</gene>
<accession>A0AAD6SHX1</accession>
<comment type="caution">
    <text evidence="2">The sequence shown here is derived from an EMBL/GenBank/DDBJ whole genome shotgun (WGS) entry which is preliminary data.</text>
</comment>
<feature type="compositionally biased region" description="Low complexity" evidence="1">
    <location>
        <begin position="1"/>
        <end position="24"/>
    </location>
</feature>
<evidence type="ECO:0000313" key="2">
    <source>
        <dbReference type="EMBL" id="KAJ7025812.1"/>
    </source>
</evidence>
<feature type="region of interest" description="Disordered" evidence="1">
    <location>
        <begin position="217"/>
        <end position="278"/>
    </location>
</feature>
<evidence type="ECO:0000256" key="1">
    <source>
        <dbReference type="SAM" id="MobiDB-lite"/>
    </source>
</evidence>
<dbReference type="Proteomes" id="UP001218188">
    <property type="component" value="Unassembled WGS sequence"/>
</dbReference>
<dbReference type="EMBL" id="JARJCM010000148">
    <property type="protein sequence ID" value="KAJ7025812.1"/>
    <property type="molecule type" value="Genomic_DNA"/>
</dbReference>
<feature type="compositionally biased region" description="Basic residues" evidence="1">
    <location>
        <begin position="219"/>
        <end position="230"/>
    </location>
</feature>
<feature type="compositionally biased region" description="Pro residues" evidence="1">
    <location>
        <begin position="73"/>
        <end position="90"/>
    </location>
</feature>
<feature type="compositionally biased region" description="Polar residues" evidence="1">
    <location>
        <begin position="27"/>
        <end position="40"/>
    </location>
</feature>
<organism evidence="2 3">
    <name type="scientific">Mycena alexandri</name>
    <dbReference type="NCBI Taxonomy" id="1745969"/>
    <lineage>
        <taxon>Eukaryota</taxon>
        <taxon>Fungi</taxon>
        <taxon>Dikarya</taxon>
        <taxon>Basidiomycota</taxon>
        <taxon>Agaricomycotina</taxon>
        <taxon>Agaricomycetes</taxon>
        <taxon>Agaricomycetidae</taxon>
        <taxon>Agaricales</taxon>
        <taxon>Marasmiineae</taxon>
        <taxon>Mycenaceae</taxon>
        <taxon>Mycena</taxon>
    </lineage>
</organism>
<feature type="region of interest" description="Disordered" evidence="1">
    <location>
        <begin position="1"/>
        <end position="44"/>
    </location>
</feature>
<sequence length="301" mass="32252">MSPTARRSSRRAPSPTLGLSSSPPRSHPSQVQGPERSTGTVARASTEAVDGVMLFCGLEHDSDPVLTSSQCPRPAPQAPFLPCPSPPPSEPPRKRQKRSNGCGTRVHAAGREATHWRAPLAGVTTNVIPLERSYFTSDAVTALNLHEDACGCAVRGVGCKICGNALGALDTPCARHAEGRRDVLRYTFLPFAVSPPLPVRLPRVALVDLTFASSPAFPRHPRPRGTRRRVAPPPPPPRVPVRSTSTAAWDSEWLDAQLESPQSAAPEPPARETMRGGWEWFDVQFAGEQLPTTPSALGGDL</sequence>